<gene>
    <name evidence="4" type="ORF">BDZ94DRAFT_1312030</name>
</gene>
<evidence type="ECO:0000313" key="4">
    <source>
        <dbReference type="EMBL" id="KAF9459889.1"/>
    </source>
</evidence>
<reference evidence="4" key="1">
    <citation type="submission" date="2020-11" db="EMBL/GenBank/DDBJ databases">
        <authorList>
            <consortium name="DOE Joint Genome Institute"/>
            <person name="Ahrendt S."/>
            <person name="Riley R."/>
            <person name="Andreopoulos W."/>
            <person name="Labutti K."/>
            <person name="Pangilinan J."/>
            <person name="Ruiz-Duenas F.J."/>
            <person name="Barrasa J.M."/>
            <person name="Sanchez-Garcia M."/>
            <person name="Camarero S."/>
            <person name="Miyauchi S."/>
            <person name="Serrano A."/>
            <person name="Linde D."/>
            <person name="Babiker R."/>
            <person name="Drula E."/>
            <person name="Ayuso-Fernandez I."/>
            <person name="Pacheco R."/>
            <person name="Padilla G."/>
            <person name="Ferreira P."/>
            <person name="Barriuso J."/>
            <person name="Kellner H."/>
            <person name="Castanera R."/>
            <person name="Alfaro M."/>
            <person name="Ramirez L."/>
            <person name="Pisabarro A.G."/>
            <person name="Kuo A."/>
            <person name="Tritt A."/>
            <person name="Lipzen A."/>
            <person name="He G."/>
            <person name="Yan M."/>
            <person name="Ng V."/>
            <person name="Cullen D."/>
            <person name="Martin F."/>
            <person name="Rosso M.-N."/>
            <person name="Henrissat B."/>
            <person name="Hibbett D."/>
            <person name="Martinez A.T."/>
            <person name="Grigoriev I.V."/>
        </authorList>
    </citation>
    <scope>NUCLEOTIDE SEQUENCE</scope>
    <source>
        <strain evidence="4">CBS 247.69</strain>
    </source>
</reference>
<dbReference type="InterPro" id="IPR013087">
    <property type="entry name" value="Znf_C2H2_type"/>
</dbReference>
<dbReference type="PROSITE" id="PS50157">
    <property type="entry name" value="ZINC_FINGER_C2H2_2"/>
    <property type="match status" value="1"/>
</dbReference>
<keyword evidence="1" id="KW-0479">Metal-binding</keyword>
<keyword evidence="5" id="KW-1185">Reference proteome</keyword>
<dbReference type="Proteomes" id="UP000807353">
    <property type="component" value="Unassembled WGS sequence"/>
</dbReference>
<name>A0A9P5XZF0_9AGAR</name>
<evidence type="ECO:0000256" key="1">
    <source>
        <dbReference type="PROSITE-ProRule" id="PRU00042"/>
    </source>
</evidence>
<keyword evidence="1" id="KW-0862">Zinc</keyword>
<evidence type="ECO:0000313" key="5">
    <source>
        <dbReference type="Proteomes" id="UP000807353"/>
    </source>
</evidence>
<feature type="region of interest" description="Disordered" evidence="2">
    <location>
        <begin position="51"/>
        <end position="83"/>
    </location>
</feature>
<feature type="region of interest" description="Disordered" evidence="2">
    <location>
        <begin position="1"/>
        <end position="25"/>
    </location>
</feature>
<accession>A0A9P5XZF0</accession>
<sequence length="504" mass="56540">MSNFIGMNNLNQHVENTPYPDNSQDDTQPFIYAQRWSQTQTQHVPSQLNLLNNSSQFPPHHTSRNLHPSPDTWDPQAPGNAIHELHNQGSSEEYYESSMSMQETSIRFGSAGLAFQQFQPQFPRSISTLLPRQHVPYVQKGDQVAEHSFQPGPSSAATKYSTYHYASTSGPPPLWQSFNNNSEELGRFFNIQDNIPHILSTQEPPRSSGNGAHMGDLPFNWQGTESGSTMRAKYPLNSYQLGGEDAVYHHLPLPTMEEQRIDFKYQRGTTGGTAYSGAFGTRSQYTAHDNTPDLHMGPTNLCEGTVKHYSPTSSNSKSLAVQNTSTLTEVNSLNVGSTSTFITLATRDPFVNLPPLEERLTGEEFHCKWFNCSARFVKLRQAGETDDAGAQTRLQISVHEHLQEHARLSDVCLWERCMKSAKAKRGRVGRSLQGTLEIPLDLRRTFGEARNLRRHIFSCHLDVKFECGRGACVQVFSRESALRRHQGACTGEPKSAKGKKRVRM</sequence>
<evidence type="ECO:0000256" key="2">
    <source>
        <dbReference type="SAM" id="MobiDB-lite"/>
    </source>
</evidence>
<feature type="domain" description="C2H2-type" evidence="3">
    <location>
        <begin position="465"/>
        <end position="494"/>
    </location>
</feature>
<organism evidence="4 5">
    <name type="scientific">Collybia nuda</name>
    <dbReference type="NCBI Taxonomy" id="64659"/>
    <lineage>
        <taxon>Eukaryota</taxon>
        <taxon>Fungi</taxon>
        <taxon>Dikarya</taxon>
        <taxon>Basidiomycota</taxon>
        <taxon>Agaricomycotina</taxon>
        <taxon>Agaricomycetes</taxon>
        <taxon>Agaricomycetidae</taxon>
        <taxon>Agaricales</taxon>
        <taxon>Tricholomatineae</taxon>
        <taxon>Clitocybaceae</taxon>
        <taxon>Collybia</taxon>
    </lineage>
</organism>
<keyword evidence="1" id="KW-0863">Zinc-finger</keyword>
<proteinExistence type="predicted"/>
<dbReference type="EMBL" id="MU150309">
    <property type="protein sequence ID" value="KAF9459889.1"/>
    <property type="molecule type" value="Genomic_DNA"/>
</dbReference>
<dbReference type="AlphaFoldDB" id="A0A9P5XZF0"/>
<dbReference type="GO" id="GO:0008270">
    <property type="term" value="F:zinc ion binding"/>
    <property type="evidence" value="ECO:0007669"/>
    <property type="project" value="UniProtKB-KW"/>
</dbReference>
<protein>
    <recommendedName>
        <fullName evidence="3">C2H2-type domain-containing protein</fullName>
    </recommendedName>
</protein>
<evidence type="ECO:0000259" key="3">
    <source>
        <dbReference type="PROSITE" id="PS50157"/>
    </source>
</evidence>
<comment type="caution">
    <text evidence="4">The sequence shown here is derived from an EMBL/GenBank/DDBJ whole genome shotgun (WGS) entry which is preliminary data.</text>
</comment>